<keyword evidence="6" id="KW-0067">ATP-binding</keyword>
<dbReference type="Proteomes" id="UP000054937">
    <property type="component" value="Unassembled WGS sequence"/>
</dbReference>
<keyword evidence="4" id="KW-0547">Nucleotide-binding</keyword>
<dbReference type="InterPro" id="IPR011009">
    <property type="entry name" value="Kinase-like_dom_sf"/>
</dbReference>
<dbReference type="InParanoid" id="A0A0V0Q8C5"/>
<feature type="region of interest" description="Disordered" evidence="10">
    <location>
        <begin position="605"/>
        <end position="638"/>
    </location>
</feature>
<dbReference type="SMART" id="SM00220">
    <property type="entry name" value="S_TKc"/>
    <property type="match status" value="1"/>
</dbReference>
<evidence type="ECO:0000256" key="10">
    <source>
        <dbReference type="SAM" id="MobiDB-lite"/>
    </source>
</evidence>
<dbReference type="Pfam" id="PF00069">
    <property type="entry name" value="Pkinase"/>
    <property type="match status" value="1"/>
</dbReference>
<dbReference type="PANTHER" id="PTHR43671">
    <property type="entry name" value="SERINE/THREONINE-PROTEIN KINASE NEK"/>
    <property type="match status" value="1"/>
</dbReference>
<feature type="region of interest" description="Disordered" evidence="10">
    <location>
        <begin position="381"/>
        <end position="429"/>
    </location>
</feature>
<evidence type="ECO:0000256" key="4">
    <source>
        <dbReference type="ARBA" id="ARBA00022741"/>
    </source>
</evidence>
<name>A0A0V0Q8C5_PSEPJ</name>
<feature type="region of interest" description="Disordered" evidence="10">
    <location>
        <begin position="808"/>
        <end position="827"/>
    </location>
</feature>
<feature type="compositionally biased region" description="Low complexity" evidence="10">
    <location>
        <begin position="665"/>
        <end position="680"/>
    </location>
</feature>
<evidence type="ECO:0000256" key="3">
    <source>
        <dbReference type="ARBA" id="ARBA00022679"/>
    </source>
</evidence>
<dbReference type="Gene3D" id="1.10.510.10">
    <property type="entry name" value="Transferase(Phosphotransferase) domain 1"/>
    <property type="match status" value="1"/>
</dbReference>
<feature type="compositionally biased region" description="Basic and acidic residues" evidence="10">
    <location>
        <begin position="400"/>
        <end position="424"/>
    </location>
</feature>
<dbReference type="GO" id="GO:0004674">
    <property type="term" value="F:protein serine/threonine kinase activity"/>
    <property type="evidence" value="ECO:0007669"/>
    <property type="project" value="UniProtKB-KW"/>
</dbReference>
<sequence>MGASESRLDQTQLYKSTIAEREDTEFLKKVVTPGYGEVKIYTDQKQVNKWAVKQRVFQDKEEYENFCEILENLQSIDNPYMVNIQRVHKSFQSEYCSNFYKVYIAFDYHKLTLADQIQVKKDKKSLFSEESIYKLLICVGSALNFMNKFDIAHENIRPETILVDSQQKLYKLTNIKFMNYSMSQYQAFLTGMGENCYLAPEQMESLKRRDHNPVSDFQKTEVFSLGLVVLEAGTYSDIQDLYNFDENSFNTAKLEEFLLQFEKNYSKNLVDFLRKMLAVDPEERINLKDLENILIEVDNQYGYTLYKSTHDPVNRTFFETQVFMSQSKNRQMLSSKNNNLPKSKLQNMETSKVIERYQPQIVSTQRILVNPENEKQIHKKLQLNSDIDENEKENYNSNQSEKEKEKSRRYSVKKQPDFKKKVQDENLQFDDEFDNIDHENISEHHQEPQMFPQYQSQQRSANFKAHNNTQLDQSLASVKKSSYSITNNNQKKNDSPYQNQLNQEDEPYTYYHSKQNNASKNTHKNFQQNYKNKVQRNQKPSLSSMGIGDVSPINQKYSPFNNTKLKNSQVDLSLQSIRETQIDQSHQNLNTDQFEAQLNQIKAQAQKTNQQIKQSIQNKQKQETWSQHHKKPHTKQDNINLMNSYSEQQNIKTKQLRDQINMENSQQQSQQSQILQQLSKKIQHSSYKPESNNNYNDYNSPVEKEKNYDNNQQYYNENNNYNNNNGNNYYSENNQNESVLDQEALQKKFEKLNAKLEQLEEKVQSGNKQYRMSYLLSSNHFGVNNNNTNKLNQSNISRGSAVVRHSQFQGNRNGHNNNTTKNSNYIPHTQKQSNYQLELQRKLKNSLAQKNNHNQSGFGNNQYY</sequence>
<evidence type="ECO:0000313" key="13">
    <source>
        <dbReference type="Proteomes" id="UP000054937"/>
    </source>
</evidence>
<evidence type="ECO:0000256" key="5">
    <source>
        <dbReference type="ARBA" id="ARBA00022777"/>
    </source>
</evidence>
<dbReference type="GO" id="GO:0005524">
    <property type="term" value="F:ATP binding"/>
    <property type="evidence" value="ECO:0007669"/>
    <property type="project" value="UniProtKB-KW"/>
</dbReference>
<evidence type="ECO:0000256" key="7">
    <source>
        <dbReference type="ARBA" id="ARBA00047899"/>
    </source>
</evidence>
<feature type="coiled-coil region" evidence="9">
    <location>
        <begin position="742"/>
        <end position="769"/>
    </location>
</feature>
<protein>
    <recommendedName>
        <fullName evidence="1">non-specific serine/threonine protein kinase</fullName>
        <ecNumber evidence="1">2.7.11.1</ecNumber>
    </recommendedName>
</protein>
<reference evidence="12 13" key="1">
    <citation type="journal article" date="2015" name="Sci. Rep.">
        <title>Genome of the facultative scuticociliatosis pathogen Pseudocohnilembus persalinus provides insight into its virulence through horizontal gene transfer.</title>
        <authorList>
            <person name="Xiong J."/>
            <person name="Wang G."/>
            <person name="Cheng J."/>
            <person name="Tian M."/>
            <person name="Pan X."/>
            <person name="Warren A."/>
            <person name="Jiang C."/>
            <person name="Yuan D."/>
            <person name="Miao W."/>
        </authorList>
    </citation>
    <scope>NUCLEOTIDE SEQUENCE [LARGE SCALE GENOMIC DNA]</scope>
    <source>
        <strain evidence="12">36N120E</strain>
    </source>
</reference>
<feature type="region of interest" description="Disordered" evidence="10">
    <location>
        <begin position="475"/>
        <end position="501"/>
    </location>
</feature>
<dbReference type="EMBL" id="LDAU01000245">
    <property type="protein sequence ID" value="KRW98446.1"/>
    <property type="molecule type" value="Genomic_DNA"/>
</dbReference>
<gene>
    <name evidence="12" type="ORF">PPERSA_12555</name>
</gene>
<keyword evidence="9" id="KW-0175">Coiled coil</keyword>
<feature type="compositionally biased region" description="Polar residues" evidence="10">
    <location>
        <begin position="684"/>
        <end position="699"/>
    </location>
</feature>
<evidence type="ECO:0000256" key="2">
    <source>
        <dbReference type="ARBA" id="ARBA00022527"/>
    </source>
</evidence>
<feature type="region of interest" description="Disordered" evidence="10">
    <location>
        <begin position="844"/>
        <end position="864"/>
    </location>
</feature>
<feature type="compositionally biased region" description="Polar residues" evidence="10">
    <location>
        <begin position="846"/>
        <end position="864"/>
    </location>
</feature>
<feature type="domain" description="Protein kinase" evidence="11">
    <location>
        <begin position="24"/>
        <end position="295"/>
    </location>
</feature>
<keyword evidence="5 12" id="KW-0418">Kinase</keyword>
<comment type="catalytic activity">
    <reaction evidence="7">
        <text>L-threonyl-[protein] + ATP = O-phospho-L-threonyl-[protein] + ADP + H(+)</text>
        <dbReference type="Rhea" id="RHEA:46608"/>
        <dbReference type="Rhea" id="RHEA-COMP:11060"/>
        <dbReference type="Rhea" id="RHEA-COMP:11605"/>
        <dbReference type="ChEBI" id="CHEBI:15378"/>
        <dbReference type="ChEBI" id="CHEBI:30013"/>
        <dbReference type="ChEBI" id="CHEBI:30616"/>
        <dbReference type="ChEBI" id="CHEBI:61977"/>
        <dbReference type="ChEBI" id="CHEBI:456216"/>
        <dbReference type="EC" id="2.7.11.1"/>
    </reaction>
</comment>
<dbReference type="AlphaFoldDB" id="A0A0V0Q8C5"/>
<dbReference type="PROSITE" id="PS50011">
    <property type="entry name" value="PROTEIN_KINASE_DOM"/>
    <property type="match status" value="1"/>
</dbReference>
<evidence type="ECO:0000259" key="11">
    <source>
        <dbReference type="PROSITE" id="PS50011"/>
    </source>
</evidence>
<proteinExistence type="predicted"/>
<dbReference type="PANTHER" id="PTHR43671:SF98">
    <property type="entry name" value="SERINE_THREONINE-PROTEIN KINASE NEK11"/>
    <property type="match status" value="1"/>
</dbReference>
<comment type="caution">
    <text evidence="12">The sequence shown here is derived from an EMBL/GenBank/DDBJ whole genome shotgun (WGS) entry which is preliminary data.</text>
</comment>
<evidence type="ECO:0000313" key="12">
    <source>
        <dbReference type="EMBL" id="KRW98446.1"/>
    </source>
</evidence>
<feature type="compositionally biased region" description="Low complexity" evidence="10">
    <location>
        <begin position="810"/>
        <end position="824"/>
    </location>
</feature>
<evidence type="ECO:0000256" key="9">
    <source>
        <dbReference type="SAM" id="Coils"/>
    </source>
</evidence>
<keyword evidence="3" id="KW-0808">Transferase</keyword>
<organism evidence="12 13">
    <name type="scientific">Pseudocohnilembus persalinus</name>
    <name type="common">Ciliate</name>
    <dbReference type="NCBI Taxonomy" id="266149"/>
    <lineage>
        <taxon>Eukaryota</taxon>
        <taxon>Sar</taxon>
        <taxon>Alveolata</taxon>
        <taxon>Ciliophora</taxon>
        <taxon>Intramacronucleata</taxon>
        <taxon>Oligohymenophorea</taxon>
        <taxon>Scuticociliatia</taxon>
        <taxon>Philasterida</taxon>
        <taxon>Pseudocohnilembidae</taxon>
        <taxon>Pseudocohnilembus</taxon>
    </lineage>
</organism>
<dbReference type="InterPro" id="IPR000719">
    <property type="entry name" value="Prot_kinase_dom"/>
</dbReference>
<dbReference type="OMA" id="NQCYLAP"/>
<evidence type="ECO:0000256" key="1">
    <source>
        <dbReference type="ARBA" id="ARBA00012513"/>
    </source>
</evidence>
<dbReference type="InterPro" id="IPR050660">
    <property type="entry name" value="NEK_Ser/Thr_kinase"/>
</dbReference>
<evidence type="ECO:0000256" key="6">
    <source>
        <dbReference type="ARBA" id="ARBA00022840"/>
    </source>
</evidence>
<keyword evidence="13" id="KW-1185">Reference proteome</keyword>
<keyword evidence="2" id="KW-0723">Serine/threonine-protein kinase</keyword>
<feature type="compositionally biased region" description="Low complexity" evidence="10">
    <location>
        <begin position="709"/>
        <end position="733"/>
    </location>
</feature>
<dbReference type="EC" id="2.7.11.1" evidence="1"/>
<feature type="compositionally biased region" description="Low complexity" evidence="10">
    <location>
        <begin position="606"/>
        <end position="619"/>
    </location>
</feature>
<comment type="catalytic activity">
    <reaction evidence="8">
        <text>L-seryl-[protein] + ATP = O-phospho-L-seryl-[protein] + ADP + H(+)</text>
        <dbReference type="Rhea" id="RHEA:17989"/>
        <dbReference type="Rhea" id="RHEA-COMP:9863"/>
        <dbReference type="Rhea" id="RHEA-COMP:11604"/>
        <dbReference type="ChEBI" id="CHEBI:15378"/>
        <dbReference type="ChEBI" id="CHEBI:29999"/>
        <dbReference type="ChEBI" id="CHEBI:30616"/>
        <dbReference type="ChEBI" id="CHEBI:83421"/>
        <dbReference type="ChEBI" id="CHEBI:456216"/>
        <dbReference type="EC" id="2.7.11.1"/>
    </reaction>
</comment>
<accession>A0A0V0Q8C5</accession>
<dbReference type="SUPFAM" id="SSF56112">
    <property type="entry name" value="Protein kinase-like (PK-like)"/>
    <property type="match status" value="1"/>
</dbReference>
<evidence type="ECO:0000256" key="8">
    <source>
        <dbReference type="ARBA" id="ARBA00048679"/>
    </source>
</evidence>
<feature type="region of interest" description="Disordered" evidence="10">
    <location>
        <begin position="661"/>
        <end position="733"/>
    </location>
</feature>
<dbReference type="OrthoDB" id="291784at2759"/>